<evidence type="ECO:0000313" key="3">
    <source>
        <dbReference type="EMBL" id="SOE64249.1"/>
    </source>
</evidence>
<feature type="transmembrane region" description="Helical" evidence="1">
    <location>
        <begin position="12"/>
        <end position="34"/>
    </location>
</feature>
<feature type="transmembrane region" description="Helical" evidence="1">
    <location>
        <begin position="178"/>
        <end position="198"/>
    </location>
</feature>
<evidence type="ECO:0000259" key="2">
    <source>
        <dbReference type="Pfam" id="PF10756"/>
    </source>
</evidence>
<accession>A0A2C8ZHV4</accession>
<keyword evidence="1" id="KW-0472">Membrane</keyword>
<dbReference type="Proteomes" id="UP000219440">
    <property type="component" value="Unassembled WGS sequence"/>
</dbReference>
<evidence type="ECO:0000313" key="4">
    <source>
        <dbReference type="Proteomes" id="UP000219440"/>
    </source>
</evidence>
<organism evidence="3 4">
    <name type="scientific">Salinibacterium xinjiangense</name>
    <dbReference type="NCBI Taxonomy" id="386302"/>
    <lineage>
        <taxon>Bacteria</taxon>
        <taxon>Bacillati</taxon>
        <taxon>Actinomycetota</taxon>
        <taxon>Actinomycetes</taxon>
        <taxon>Micrococcales</taxon>
        <taxon>Microbacteriaceae</taxon>
        <taxon>Salinibacterium</taxon>
    </lineage>
</organism>
<dbReference type="RefSeq" id="WP_097060493.1">
    <property type="nucleotide sequence ID" value="NZ_BMLC01000001.1"/>
</dbReference>
<proteinExistence type="predicted"/>
<name>A0A2C8ZHV4_9MICO</name>
<dbReference type="Pfam" id="PF10756">
    <property type="entry name" value="bPH_6"/>
    <property type="match status" value="1"/>
</dbReference>
<keyword evidence="1" id="KW-0812">Transmembrane</keyword>
<gene>
    <name evidence="3" type="ORF">SAMN06296378_1354</name>
</gene>
<feature type="domain" description="Low molecular weight protein antigen 6 PH" evidence="2">
    <location>
        <begin position="60"/>
        <end position="97"/>
    </location>
</feature>
<dbReference type="AlphaFoldDB" id="A0A2C8ZHV4"/>
<sequence>MRFAPTSFRPVFGRVLSVIVAVIVAFGLAGFIVAGDYEGLVRYGWGMLLLVVVVYALFWRPSLDVAEHAITVRNVFSTITVPWPAIQRIDTKYALTLYTTGGTISAWASPAPNRYASHNAAASDARLASNGTGAVRPGDLLSTGSGAAAFVIRRHWGELRDDGLLDAGYEDGSVRRDIHWPTIIAMATLAVATVLGIAL</sequence>
<dbReference type="OrthoDB" id="5148800at2"/>
<feature type="transmembrane region" description="Helical" evidence="1">
    <location>
        <begin position="40"/>
        <end position="58"/>
    </location>
</feature>
<keyword evidence="4" id="KW-1185">Reference proteome</keyword>
<reference evidence="3 4" key="1">
    <citation type="submission" date="2017-09" db="EMBL/GenBank/DDBJ databases">
        <authorList>
            <person name="Ehlers B."/>
            <person name="Leendertz F.H."/>
        </authorList>
    </citation>
    <scope>NUCLEOTIDE SEQUENCE [LARGE SCALE GENOMIC DNA]</scope>
    <source>
        <strain evidence="3 4">CGMCC 1.05381</strain>
    </source>
</reference>
<dbReference type="InterPro" id="IPR019692">
    <property type="entry name" value="CFP-6_PH"/>
</dbReference>
<dbReference type="EMBL" id="OCST01000003">
    <property type="protein sequence ID" value="SOE64249.1"/>
    <property type="molecule type" value="Genomic_DNA"/>
</dbReference>
<keyword evidence="1" id="KW-1133">Transmembrane helix</keyword>
<protein>
    <submittedName>
        <fullName evidence="3">PH domain-containing protein</fullName>
    </submittedName>
</protein>
<evidence type="ECO:0000256" key="1">
    <source>
        <dbReference type="SAM" id="Phobius"/>
    </source>
</evidence>